<proteinExistence type="predicted"/>
<feature type="chain" id="PRO_5002670300" evidence="1">
    <location>
        <begin position="28"/>
        <end position="167"/>
    </location>
</feature>
<reference evidence="2 3" key="2">
    <citation type="journal article" date="2011" name="Genome Res.">
        <title>Chromosome and gene copy number variation allow major structural change between species and strains of Leishmania.</title>
        <authorList>
            <person name="Rogers M.B."/>
            <person name="Hilley J.D."/>
            <person name="Dickens N.J."/>
            <person name="Wilkes J."/>
            <person name="Bates P.A."/>
            <person name="Depledge D.P."/>
            <person name="Harris D."/>
            <person name="Her Y."/>
            <person name="Herzyk P."/>
            <person name="Imamura H."/>
            <person name="Otto T.D."/>
            <person name="Sanders M."/>
            <person name="Seeger K."/>
            <person name="Dujardin J.C."/>
            <person name="Berriman M."/>
            <person name="Smith D.F."/>
            <person name="Hertz-Fowler C."/>
            <person name="Mottram J.C."/>
        </authorList>
    </citation>
    <scope>NUCLEOTIDE SEQUENCE [LARGE SCALE GENOMIC DNA]</scope>
    <source>
        <strain evidence="2 3">JPCM5</strain>
    </source>
</reference>
<dbReference type="Proteomes" id="UP000008153">
    <property type="component" value="Chromosome 31"/>
</dbReference>
<evidence type="ECO:0000256" key="1">
    <source>
        <dbReference type="SAM" id="SignalP"/>
    </source>
</evidence>
<accession>A4I6B9</accession>
<dbReference type="KEGG" id="lif:LINJ_31_0280"/>
<protein>
    <submittedName>
        <fullName evidence="2">Uncharacterized protein</fullName>
    </submittedName>
</protein>
<keyword evidence="3" id="KW-1185">Reference proteome</keyword>
<dbReference type="RefSeq" id="XP_001467288.1">
    <property type="nucleotide sequence ID" value="XM_001467251.1"/>
</dbReference>
<dbReference type="AlphaFoldDB" id="A4I6B9"/>
<keyword evidence="1" id="KW-0732">Signal</keyword>
<sequence>MRWARKGAIPPSHHLAQLLLLLHDTSADEHSYKLMLLKRAHSAHTRKQAWRRDLQCAPPLFCGAPTCTRLAWMVVTPAQQRRGLQRCVHRHVGLRFRPALRQRIHAELLSPLQRQLLRPEIGRVHARGGGACGVGHAAAQAEGHLVELPRVRERTLSAVQVFGAVGA</sequence>
<evidence type="ECO:0000313" key="2">
    <source>
        <dbReference type="EMBL" id="CAM70343.1"/>
    </source>
</evidence>
<feature type="signal peptide" evidence="1">
    <location>
        <begin position="1"/>
        <end position="27"/>
    </location>
</feature>
<dbReference type="InParanoid" id="A4I6B9"/>
<organism evidence="2 3">
    <name type="scientific">Leishmania infantum</name>
    <dbReference type="NCBI Taxonomy" id="5671"/>
    <lineage>
        <taxon>Eukaryota</taxon>
        <taxon>Discoba</taxon>
        <taxon>Euglenozoa</taxon>
        <taxon>Kinetoplastea</taxon>
        <taxon>Metakinetoplastina</taxon>
        <taxon>Trypanosomatida</taxon>
        <taxon>Trypanosomatidae</taxon>
        <taxon>Leishmaniinae</taxon>
        <taxon>Leishmania</taxon>
    </lineage>
</organism>
<gene>
    <name evidence="2" type="ORF">LINJ_31_0280</name>
</gene>
<name>A4I6B9_LEIIN</name>
<dbReference type="EMBL" id="FR796463">
    <property type="protein sequence ID" value="CAM70343.1"/>
    <property type="molecule type" value="Genomic_DNA"/>
</dbReference>
<dbReference type="GeneID" id="5071336"/>
<reference evidence="2 3" key="1">
    <citation type="journal article" date="2007" name="Nat. Genet.">
        <title>Comparative genomic analysis of three Leishmania species that cause diverse human disease.</title>
        <authorList>
            <person name="Peacock C.S."/>
            <person name="Seeger K."/>
            <person name="Harris D."/>
            <person name="Murphy L."/>
            <person name="Ruiz J.C."/>
            <person name="Quail M.A."/>
            <person name="Peters N."/>
            <person name="Adlem E."/>
            <person name="Tivey A."/>
            <person name="Aslett M."/>
            <person name="Kerhornou A."/>
            <person name="Ivens A."/>
            <person name="Fraser A."/>
            <person name="Rajandream M.A."/>
            <person name="Carver T."/>
            <person name="Norbertczak H."/>
            <person name="Chillingworth T."/>
            <person name="Hance Z."/>
            <person name="Jagels K."/>
            <person name="Moule S."/>
            <person name="Ormond D."/>
            <person name="Rutter S."/>
            <person name="Squares R."/>
            <person name="Whitehead S."/>
            <person name="Rabbinowitsch E."/>
            <person name="Arrowsmith C."/>
            <person name="White B."/>
            <person name="Thurston S."/>
            <person name="Bringaud F."/>
            <person name="Baldauf S.L."/>
            <person name="Faulconbridge A."/>
            <person name="Jeffares D."/>
            <person name="Depledge D.P."/>
            <person name="Oyola S.O."/>
            <person name="Hilley J.D."/>
            <person name="Brito L.O."/>
            <person name="Tosi L.R."/>
            <person name="Barrell B."/>
            <person name="Cruz A.K."/>
            <person name="Mottram J.C."/>
            <person name="Smith D.F."/>
            <person name="Berriman M."/>
        </authorList>
    </citation>
    <scope>NUCLEOTIDE SEQUENCE [LARGE SCALE GENOMIC DNA]</scope>
    <source>
        <strain evidence="2 3">JPCM5</strain>
    </source>
</reference>
<evidence type="ECO:0000313" key="3">
    <source>
        <dbReference type="Proteomes" id="UP000008153"/>
    </source>
</evidence>